<dbReference type="PROSITE" id="PS00108">
    <property type="entry name" value="PROTEIN_KINASE_ST"/>
    <property type="match status" value="1"/>
</dbReference>
<name>A0A1I8F6W2_9PLAT</name>
<keyword evidence="1" id="KW-0547">Nucleotide-binding</keyword>
<dbReference type="GO" id="GO:0004672">
    <property type="term" value="F:protein kinase activity"/>
    <property type="evidence" value="ECO:0007669"/>
    <property type="project" value="InterPro"/>
</dbReference>
<proteinExistence type="predicted"/>
<sequence>MSPMLKRAYREFVLMKIIIGLLNAFSPQSTLEEFSDVYLVMELMDANLWIWITSAVLFALSDAVRIRHLHSAGIIHRDLKPSNIVVRTRLHAEILDFGLARTAGGSFMMTPYVVTRYYRSPEVILGMATKRTLTSGALAAYSAKYCAAGSCSQGLIISTSDQSHRTAWHSWAGFSGQTESGRFEIMCRLG</sequence>
<dbReference type="SUPFAM" id="SSF56112">
    <property type="entry name" value="Protein kinase-like (PK-like)"/>
    <property type="match status" value="1"/>
</dbReference>
<dbReference type="SMART" id="SM00220">
    <property type="entry name" value="S_TKc"/>
    <property type="match status" value="1"/>
</dbReference>
<dbReference type="GO" id="GO:0005524">
    <property type="term" value="F:ATP binding"/>
    <property type="evidence" value="ECO:0007669"/>
    <property type="project" value="UniProtKB-KW"/>
</dbReference>
<feature type="domain" description="Protein kinase" evidence="3">
    <location>
        <begin position="1"/>
        <end position="190"/>
    </location>
</feature>
<dbReference type="InterPro" id="IPR050117">
    <property type="entry name" value="MAPK"/>
</dbReference>
<dbReference type="PANTHER" id="PTHR24055">
    <property type="entry name" value="MITOGEN-ACTIVATED PROTEIN KINASE"/>
    <property type="match status" value="1"/>
</dbReference>
<evidence type="ECO:0000259" key="3">
    <source>
        <dbReference type="PROSITE" id="PS50011"/>
    </source>
</evidence>
<evidence type="ECO:0000313" key="5">
    <source>
        <dbReference type="WBParaSite" id="maker-unitig_22811-snap-gene-0.2-mRNA-1"/>
    </source>
</evidence>
<keyword evidence="4" id="KW-1185">Reference proteome</keyword>
<dbReference type="AlphaFoldDB" id="A0A1I8F6W2"/>
<accession>A0A1I8F6W2</accession>
<keyword evidence="2" id="KW-0067">ATP-binding</keyword>
<dbReference type="Pfam" id="PF00069">
    <property type="entry name" value="Pkinase"/>
    <property type="match status" value="1"/>
</dbReference>
<dbReference type="InterPro" id="IPR008271">
    <property type="entry name" value="Ser/Thr_kinase_AS"/>
</dbReference>
<dbReference type="InterPro" id="IPR011009">
    <property type="entry name" value="Kinase-like_dom_sf"/>
</dbReference>
<dbReference type="InterPro" id="IPR000719">
    <property type="entry name" value="Prot_kinase_dom"/>
</dbReference>
<dbReference type="Gene3D" id="1.10.510.10">
    <property type="entry name" value="Transferase(Phosphotransferase) domain 1"/>
    <property type="match status" value="1"/>
</dbReference>
<dbReference type="PROSITE" id="PS50011">
    <property type="entry name" value="PROTEIN_KINASE_DOM"/>
    <property type="match status" value="1"/>
</dbReference>
<dbReference type="Gene3D" id="3.30.200.20">
    <property type="entry name" value="Phosphorylase Kinase, domain 1"/>
    <property type="match status" value="1"/>
</dbReference>
<dbReference type="WBParaSite" id="maker-unitig_22811-snap-gene-0.2-mRNA-1">
    <property type="protein sequence ID" value="maker-unitig_22811-snap-gene-0.2-mRNA-1"/>
    <property type="gene ID" value="maker-unitig_22811-snap-gene-0.2"/>
</dbReference>
<evidence type="ECO:0000313" key="4">
    <source>
        <dbReference type="Proteomes" id="UP000095280"/>
    </source>
</evidence>
<organism evidence="4 5">
    <name type="scientific">Macrostomum lignano</name>
    <dbReference type="NCBI Taxonomy" id="282301"/>
    <lineage>
        <taxon>Eukaryota</taxon>
        <taxon>Metazoa</taxon>
        <taxon>Spiralia</taxon>
        <taxon>Lophotrochozoa</taxon>
        <taxon>Platyhelminthes</taxon>
        <taxon>Rhabditophora</taxon>
        <taxon>Macrostomorpha</taxon>
        <taxon>Macrostomida</taxon>
        <taxon>Macrostomidae</taxon>
        <taxon>Macrostomum</taxon>
    </lineage>
</organism>
<dbReference type="Proteomes" id="UP000095280">
    <property type="component" value="Unplaced"/>
</dbReference>
<protein>
    <submittedName>
        <fullName evidence="5">Protein kinase domain-containing protein</fullName>
    </submittedName>
</protein>
<reference evidence="5" key="1">
    <citation type="submission" date="2016-11" db="UniProtKB">
        <authorList>
            <consortium name="WormBaseParasite"/>
        </authorList>
    </citation>
    <scope>IDENTIFICATION</scope>
</reference>
<evidence type="ECO:0000256" key="2">
    <source>
        <dbReference type="ARBA" id="ARBA00022840"/>
    </source>
</evidence>
<evidence type="ECO:0000256" key="1">
    <source>
        <dbReference type="ARBA" id="ARBA00022741"/>
    </source>
</evidence>